<proteinExistence type="predicted"/>
<dbReference type="Pfam" id="PF12156">
    <property type="entry name" value="ATPase-cat_bd"/>
    <property type="match status" value="1"/>
</dbReference>
<dbReference type="InterPro" id="IPR001757">
    <property type="entry name" value="P_typ_ATPase"/>
</dbReference>
<dbReference type="SUPFAM" id="SSF81653">
    <property type="entry name" value="Calcium ATPase, transduction domain A"/>
    <property type="match status" value="1"/>
</dbReference>
<accession>A0ABV6HKB6</accession>
<feature type="transmembrane region" description="Helical" evidence="12">
    <location>
        <begin position="245"/>
        <end position="262"/>
    </location>
</feature>
<keyword evidence="9 12" id="KW-1133">Transmembrane helix</keyword>
<feature type="transmembrane region" description="Helical" evidence="12">
    <location>
        <begin position="772"/>
        <end position="793"/>
    </location>
</feature>
<evidence type="ECO:0000256" key="4">
    <source>
        <dbReference type="ARBA" id="ARBA00022553"/>
    </source>
</evidence>
<name>A0ABV6HKB6_9SPHI</name>
<keyword evidence="7" id="KW-0460">Magnesium</keyword>
<evidence type="ECO:0000256" key="7">
    <source>
        <dbReference type="ARBA" id="ARBA00022842"/>
    </source>
</evidence>
<feature type="transmembrane region" description="Helical" evidence="12">
    <location>
        <begin position="424"/>
        <end position="443"/>
    </location>
</feature>
<keyword evidence="3" id="KW-1003">Cell membrane</keyword>
<keyword evidence="6" id="KW-0479">Metal-binding</keyword>
<dbReference type="InterPro" id="IPR006121">
    <property type="entry name" value="HMA_dom"/>
</dbReference>
<dbReference type="InterPro" id="IPR036412">
    <property type="entry name" value="HAD-like_sf"/>
</dbReference>
<dbReference type="SUPFAM" id="SSF55008">
    <property type="entry name" value="HMA, heavy metal-associated domain"/>
    <property type="match status" value="1"/>
</dbReference>
<dbReference type="PRINTS" id="PR00119">
    <property type="entry name" value="CATATPASE"/>
</dbReference>
<feature type="domain" description="HMA" evidence="13">
    <location>
        <begin position="91"/>
        <end position="157"/>
    </location>
</feature>
<dbReference type="PANTHER" id="PTHR43520">
    <property type="entry name" value="ATP7, ISOFORM B"/>
    <property type="match status" value="1"/>
</dbReference>
<keyword evidence="5 12" id="KW-0812">Transmembrane</keyword>
<dbReference type="SUPFAM" id="SSF56784">
    <property type="entry name" value="HAD-like"/>
    <property type="match status" value="1"/>
</dbReference>
<keyword evidence="4" id="KW-0597">Phosphoprotein</keyword>
<reference evidence="14 15" key="1">
    <citation type="submission" date="2024-09" db="EMBL/GenBank/DDBJ databases">
        <authorList>
            <person name="Sun Q."/>
            <person name="Mori K."/>
        </authorList>
    </citation>
    <scope>NUCLEOTIDE SEQUENCE [LARGE SCALE GENOMIC DNA]</scope>
    <source>
        <strain evidence="14 15">CCM 7765</strain>
    </source>
</reference>
<keyword evidence="11 12" id="KW-0472">Membrane</keyword>
<sequence>MTPLKDIQKEQHCFHCGDVVVKANYEVDGHDFCCLGCKSVYQVLNQHKLTHYYKYNTHPGISVRKDKSQYFYLADESIANSLLDYKDDHIAVVTFYVPTIHCSSCIWLLEKLHKLHRGITNTRADFLRKEVRITFCHDIIKLKQLVELLTEIGYAPIITLKDTSSKRKKKDSNRLVRKIAVAGFCFGNSMMISFPEYFGLGTFERNYAQLFGVVNLLFTLPIMLYSGQDYFVSSIKSIRQGRLNLDIPLTLGIIVLFLRSVWEILTGSGAGFSDTLCGLLFFLLIGRWVQQKTYHHLSFERDYRSYFPVAVTKIDAGEEKTVALSALQVGDRILIRNNEIIPADAILLKGAACIDFSFVTGESNPVDKILGEIIYAGGKQTEQAIELEVVKPVSQSYLTSLWNDQKNKKGQVSFQSFSNKISRYFTPILLLIAFISLFFWFYIGEPRRAWSAFTAVLIIGCPCALALSSPFTLSAVLSVFDRNGLFMKDTLAIEKMAGIDTLVFDKTGTISTLHQEELPFKGSLPATEASMVFSVCRNSNHPLSRKIVQSLQGTCEMLPISSYAEIPGKGIRAIIKNKEVLIGSYSFVVGTDEQFYKGPGTYVRIGGHVRGVFSMEQKWRDGLESLIKALSSSYELHLLSGDVDRDSSALSSIFPQRDYLNFNQLPADKLHYISGLQQNGKKVAMIGDGLNDAGALKCADLGLAVSDDVNNFSPACDAIMSGTSFSKFCRFLGFSKKAMHIIYCSFAISLLYNIVGMYFATQGNLSPLLAAILMPLSTITIISFTSLTTRLYARKYTL</sequence>
<dbReference type="InterPro" id="IPR023298">
    <property type="entry name" value="ATPase_P-typ_TM_dom_sf"/>
</dbReference>
<gene>
    <name evidence="14" type="ORF">ACFFI0_13285</name>
</gene>
<keyword evidence="10" id="KW-0406">Ion transport</keyword>
<dbReference type="InterPro" id="IPR023214">
    <property type="entry name" value="HAD_sf"/>
</dbReference>
<dbReference type="Gene3D" id="3.40.50.1000">
    <property type="entry name" value="HAD superfamily/HAD-like"/>
    <property type="match status" value="1"/>
</dbReference>
<evidence type="ECO:0000256" key="10">
    <source>
        <dbReference type="ARBA" id="ARBA00023065"/>
    </source>
</evidence>
<comment type="subcellular location">
    <subcellularLocation>
        <location evidence="1">Cell membrane</location>
        <topology evidence="1">Multi-pass membrane protein</topology>
    </subcellularLocation>
</comment>
<dbReference type="PRINTS" id="PR00943">
    <property type="entry name" value="CUATPASE"/>
</dbReference>
<dbReference type="InterPro" id="IPR023299">
    <property type="entry name" value="ATPase_P-typ_cyto_dom_N"/>
</dbReference>
<evidence type="ECO:0000256" key="5">
    <source>
        <dbReference type="ARBA" id="ARBA00022692"/>
    </source>
</evidence>
<dbReference type="Gene3D" id="2.70.150.10">
    <property type="entry name" value="Calcium-transporting ATPase, cytoplasmic transduction domain A"/>
    <property type="match status" value="1"/>
</dbReference>
<evidence type="ECO:0000256" key="3">
    <source>
        <dbReference type="ARBA" id="ARBA00022475"/>
    </source>
</evidence>
<evidence type="ECO:0000256" key="8">
    <source>
        <dbReference type="ARBA" id="ARBA00022967"/>
    </source>
</evidence>
<dbReference type="Pfam" id="PF00702">
    <property type="entry name" value="Hydrolase"/>
    <property type="match status" value="1"/>
</dbReference>
<feature type="transmembrane region" description="Helical" evidence="12">
    <location>
        <begin position="740"/>
        <end position="760"/>
    </location>
</feature>
<dbReference type="PANTHER" id="PTHR43520:SF5">
    <property type="entry name" value="CATION-TRANSPORTING P-TYPE ATPASE-RELATED"/>
    <property type="match status" value="1"/>
</dbReference>
<dbReference type="SUPFAM" id="SSF81665">
    <property type="entry name" value="Calcium ATPase, transmembrane domain M"/>
    <property type="match status" value="1"/>
</dbReference>
<evidence type="ECO:0000256" key="9">
    <source>
        <dbReference type="ARBA" id="ARBA00022989"/>
    </source>
</evidence>
<evidence type="ECO:0000256" key="11">
    <source>
        <dbReference type="ARBA" id="ARBA00023136"/>
    </source>
</evidence>
<dbReference type="Pfam" id="PF00122">
    <property type="entry name" value="E1-E2_ATPase"/>
    <property type="match status" value="1"/>
</dbReference>
<keyword evidence="15" id="KW-1185">Reference proteome</keyword>
<dbReference type="Gene3D" id="3.40.1110.10">
    <property type="entry name" value="Calcium-transporting ATPase, cytoplasmic domain N"/>
    <property type="match status" value="1"/>
</dbReference>
<evidence type="ECO:0000313" key="14">
    <source>
        <dbReference type="EMBL" id="MFC0319290.1"/>
    </source>
</evidence>
<dbReference type="InterPro" id="IPR059000">
    <property type="entry name" value="ATPase_P-type_domA"/>
</dbReference>
<dbReference type="PROSITE" id="PS50846">
    <property type="entry name" value="HMA_2"/>
    <property type="match status" value="1"/>
</dbReference>
<keyword evidence="2" id="KW-0813">Transport</keyword>
<feature type="transmembrane region" description="Helical" evidence="12">
    <location>
        <begin position="449"/>
        <end position="480"/>
    </location>
</feature>
<organism evidence="14 15">
    <name type="scientific">Olivibacter oleidegradans</name>
    <dbReference type="NCBI Taxonomy" id="760123"/>
    <lineage>
        <taxon>Bacteria</taxon>
        <taxon>Pseudomonadati</taxon>
        <taxon>Bacteroidota</taxon>
        <taxon>Sphingobacteriia</taxon>
        <taxon>Sphingobacteriales</taxon>
        <taxon>Sphingobacteriaceae</taxon>
        <taxon>Olivibacter</taxon>
    </lineage>
</organism>
<feature type="transmembrane region" description="Helical" evidence="12">
    <location>
        <begin position="207"/>
        <end position="225"/>
    </location>
</feature>
<dbReference type="NCBIfam" id="TIGR01494">
    <property type="entry name" value="ATPase_P-type"/>
    <property type="match status" value="1"/>
</dbReference>
<evidence type="ECO:0000256" key="12">
    <source>
        <dbReference type="SAM" id="Phobius"/>
    </source>
</evidence>
<feature type="transmembrane region" description="Helical" evidence="12">
    <location>
        <begin position="268"/>
        <end position="289"/>
    </location>
</feature>
<protein>
    <submittedName>
        <fullName evidence="14">Heavy metal translocating P-type ATPase metal-binding domain-containing protein</fullName>
    </submittedName>
</protein>
<evidence type="ECO:0000256" key="6">
    <source>
        <dbReference type="ARBA" id="ARBA00022723"/>
    </source>
</evidence>
<evidence type="ECO:0000259" key="13">
    <source>
        <dbReference type="PROSITE" id="PS50846"/>
    </source>
</evidence>
<dbReference type="Gene3D" id="3.30.70.100">
    <property type="match status" value="1"/>
</dbReference>
<evidence type="ECO:0000256" key="2">
    <source>
        <dbReference type="ARBA" id="ARBA00022448"/>
    </source>
</evidence>
<feature type="transmembrane region" description="Helical" evidence="12">
    <location>
        <begin position="175"/>
        <end position="195"/>
    </location>
</feature>
<evidence type="ECO:0000313" key="15">
    <source>
        <dbReference type="Proteomes" id="UP001589774"/>
    </source>
</evidence>
<keyword evidence="8" id="KW-1278">Translocase</keyword>
<dbReference type="Proteomes" id="UP001589774">
    <property type="component" value="Unassembled WGS sequence"/>
</dbReference>
<dbReference type="InterPro" id="IPR036163">
    <property type="entry name" value="HMA_dom_sf"/>
</dbReference>
<evidence type="ECO:0000256" key="1">
    <source>
        <dbReference type="ARBA" id="ARBA00004651"/>
    </source>
</evidence>
<dbReference type="InterPro" id="IPR021993">
    <property type="entry name" value="ATPase-cat-bd"/>
</dbReference>
<dbReference type="EMBL" id="JBHLWO010000002">
    <property type="protein sequence ID" value="MFC0319290.1"/>
    <property type="molecule type" value="Genomic_DNA"/>
</dbReference>
<dbReference type="RefSeq" id="WP_130857716.1">
    <property type="nucleotide sequence ID" value="NZ_JBHLWO010000002.1"/>
</dbReference>
<comment type="caution">
    <text evidence="14">The sequence shown here is derived from an EMBL/GenBank/DDBJ whole genome shotgun (WGS) entry which is preliminary data.</text>
</comment>
<dbReference type="InterPro" id="IPR008250">
    <property type="entry name" value="ATPase_P-typ_transduc_dom_A_sf"/>
</dbReference>